<evidence type="ECO:0000256" key="8">
    <source>
        <dbReference type="SAM" id="MobiDB-lite"/>
    </source>
</evidence>
<evidence type="ECO:0000256" key="1">
    <source>
        <dbReference type="ARBA" id="ARBA00003041"/>
    </source>
</evidence>
<dbReference type="Pfam" id="PF02108">
    <property type="entry name" value="FliH"/>
    <property type="match status" value="1"/>
</dbReference>
<comment type="similarity">
    <text evidence="2">Belongs to the FliH family.</text>
</comment>
<dbReference type="InterPro" id="IPR018035">
    <property type="entry name" value="Flagellar_FliH/T3SS_HrpE"/>
</dbReference>
<evidence type="ECO:0000256" key="5">
    <source>
        <dbReference type="ARBA" id="ARBA00022927"/>
    </source>
</evidence>
<feature type="coiled-coil region" evidence="7">
    <location>
        <begin position="51"/>
        <end position="88"/>
    </location>
</feature>
<sequence length="268" mass="28140">MFSEGFRVIKADRAIPRGVTRPGPRREAVGTVPLPGMRSDGPAPAADEALLAEARRRAAALEERAAGLLAEAEEAARARREQAEAEAAAIVAAAERSAAAIREQAREEGRAEGRRQGREEGMAAARQEAEAILAAARAEAERITAEARARWQQRLAELEPDLVRLALAIARRVLREEIRLRPEAIAGMVAAALEKVRGAGEARLRVNPADAGRLAVGAPAPAGVAVVPDASLAPGEFVVESEHGTVDGRLEAQVAQIAAALGVEVPEA</sequence>
<feature type="region of interest" description="Disordered" evidence="8">
    <location>
        <begin position="17"/>
        <end position="41"/>
    </location>
</feature>
<keyword evidence="5" id="KW-0653">Protein transport</keyword>
<comment type="function">
    <text evidence="1">Needed for flagellar regrowth and assembly.</text>
</comment>
<dbReference type="GO" id="GO:0044781">
    <property type="term" value="P:bacterial-type flagellum organization"/>
    <property type="evidence" value="ECO:0007669"/>
    <property type="project" value="UniProtKB-KW"/>
</dbReference>
<dbReference type="PANTHER" id="PTHR34982:SF1">
    <property type="entry name" value="FLAGELLAR ASSEMBLY PROTEIN FLIH"/>
    <property type="match status" value="1"/>
</dbReference>
<accession>A0AA35CL69</accession>
<gene>
    <name evidence="10" type="ORF">caldi_04410</name>
</gene>
<dbReference type="RefSeq" id="WP_264843485.1">
    <property type="nucleotide sequence ID" value="NZ_AP025628.1"/>
</dbReference>
<evidence type="ECO:0000256" key="3">
    <source>
        <dbReference type="ARBA" id="ARBA00022448"/>
    </source>
</evidence>
<protein>
    <recommendedName>
        <fullName evidence="9">Flagellar assembly protein FliH/Type III secretion system HrpE domain-containing protein</fullName>
    </recommendedName>
</protein>
<dbReference type="GO" id="GO:0005829">
    <property type="term" value="C:cytosol"/>
    <property type="evidence" value="ECO:0007669"/>
    <property type="project" value="TreeGrafter"/>
</dbReference>
<dbReference type="PANTHER" id="PTHR34982">
    <property type="entry name" value="YOP PROTEINS TRANSLOCATION PROTEIN L"/>
    <property type="match status" value="1"/>
</dbReference>
<evidence type="ECO:0000313" key="10">
    <source>
        <dbReference type="EMBL" id="BDG59351.1"/>
    </source>
</evidence>
<dbReference type="EMBL" id="AP025628">
    <property type="protein sequence ID" value="BDG59351.1"/>
    <property type="molecule type" value="Genomic_DNA"/>
</dbReference>
<feature type="domain" description="Flagellar assembly protein FliH/Type III secretion system HrpE" evidence="9">
    <location>
        <begin position="137"/>
        <end position="256"/>
    </location>
</feature>
<proteinExistence type="inferred from homology"/>
<evidence type="ECO:0000256" key="6">
    <source>
        <dbReference type="ARBA" id="ARBA00023225"/>
    </source>
</evidence>
<evidence type="ECO:0000256" key="7">
    <source>
        <dbReference type="SAM" id="Coils"/>
    </source>
</evidence>
<dbReference type="AlphaFoldDB" id="A0AA35CL69"/>
<evidence type="ECO:0000259" key="9">
    <source>
        <dbReference type="Pfam" id="PF02108"/>
    </source>
</evidence>
<feature type="region of interest" description="Disordered" evidence="8">
    <location>
        <begin position="102"/>
        <end position="121"/>
    </location>
</feature>
<evidence type="ECO:0000256" key="4">
    <source>
        <dbReference type="ARBA" id="ARBA00022795"/>
    </source>
</evidence>
<keyword evidence="6" id="KW-1006">Bacterial flagellum protein export</keyword>
<dbReference type="GO" id="GO:0015031">
    <property type="term" value="P:protein transport"/>
    <property type="evidence" value="ECO:0007669"/>
    <property type="project" value="UniProtKB-KW"/>
</dbReference>
<evidence type="ECO:0000313" key="11">
    <source>
        <dbReference type="Proteomes" id="UP001163687"/>
    </source>
</evidence>
<dbReference type="Proteomes" id="UP001163687">
    <property type="component" value="Chromosome"/>
</dbReference>
<keyword evidence="4" id="KW-1005">Bacterial flagellum biogenesis</keyword>
<reference evidence="10" key="1">
    <citation type="submission" date="2022-03" db="EMBL/GenBank/DDBJ databases">
        <title>Complete genome sequence of Caldinitratiruptor microaerophilus.</title>
        <authorList>
            <person name="Mukaiyama R."/>
            <person name="Nishiyama T."/>
            <person name="Ueda K."/>
        </authorList>
    </citation>
    <scope>NUCLEOTIDE SEQUENCE</scope>
    <source>
        <strain evidence="10">JCM 16183</strain>
    </source>
</reference>
<evidence type="ECO:0000256" key="2">
    <source>
        <dbReference type="ARBA" id="ARBA00006602"/>
    </source>
</evidence>
<dbReference type="InterPro" id="IPR051472">
    <property type="entry name" value="T3SS_Stator/FliH"/>
</dbReference>
<dbReference type="KEGG" id="cmic:caldi_04410"/>
<name>A0AA35CL69_9FIRM</name>
<keyword evidence="3" id="KW-0813">Transport</keyword>
<organism evidence="10 11">
    <name type="scientific">Caldinitratiruptor microaerophilus</name>
    <dbReference type="NCBI Taxonomy" id="671077"/>
    <lineage>
        <taxon>Bacteria</taxon>
        <taxon>Bacillati</taxon>
        <taxon>Bacillota</taxon>
        <taxon>Clostridia</taxon>
        <taxon>Eubacteriales</taxon>
        <taxon>Symbiobacteriaceae</taxon>
        <taxon>Caldinitratiruptor</taxon>
    </lineage>
</organism>
<keyword evidence="7" id="KW-0175">Coiled coil</keyword>
<keyword evidence="11" id="KW-1185">Reference proteome</keyword>
<feature type="compositionally biased region" description="Basic and acidic residues" evidence="8">
    <location>
        <begin position="103"/>
        <end position="121"/>
    </location>
</feature>